<evidence type="ECO:0000256" key="1">
    <source>
        <dbReference type="ARBA" id="ARBA00004141"/>
    </source>
</evidence>
<dbReference type="EMBL" id="WUBL01000104">
    <property type="protein sequence ID" value="KAF2965859.1"/>
    <property type="molecule type" value="Genomic_DNA"/>
</dbReference>
<dbReference type="PANTHER" id="PTHR23502">
    <property type="entry name" value="MAJOR FACILITATOR SUPERFAMILY"/>
    <property type="match status" value="1"/>
</dbReference>
<keyword evidence="2 6" id="KW-0812">Transmembrane</keyword>
<dbReference type="PANTHER" id="PTHR23502:SF160">
    <property type="entry name" value="MAJOR FACILITATOR SUPERFAMILY (MFS) PROFILE DOMAIN-CONTAINING PROTEIN-RELATED"/>
    <property type="match status" value="1"/>
</dbReference>
<comment type="caution">
    <text evidence="7">The sequence shown here is derived from an EMBL/GenBank/DDBJ whole genome shotgun (WGS) entry which is preliminary data.</text>
</comment>
<evidence type="ECO:0000256" key="4">
    <source>
        <dbReference type="ARBA" id="ARBA00023136"/>
    </source>
</evidence>
<protein>
    <recommendedName>
        <fullName evidence="9">Major facilitator superfamily (MFS) profile domain-containing protein</fullName>
    </recommendedName>
</protein>
<reference evidence="7 8" key="1">
    <citation type="submission" date="2019-12" db="EMBL/GenBank/DDBJ databases">
        <title>Draft genome sequence of the ascomycete Xylaria multiplex DSM 110363.</title>
        <authorList>
            <person name="Buettner E."/>
            <person name="Kellner H."/>
        </authorList>
    </citation>
    <scope>NUCLEOTIDE SEQUENCE [LARGE SCALE GENOMIC DNA]</scope>
    <source>
        <strain evidence="7 8">DSM 110363</strain>
    </source>
</reference>
<dbReference type="InterPro" id="IPR036259">
    <property type="entry name" value="MFS_trans_sf"/>
</dbReference>
<proteinExistence type="predicted"/>
<dbReference type="Gene3D" id="1.20.1250.20">
    <property type="entry name" value="MFS general substrate transporter like domains"/>
    <property type="match status" value="1"/>
</dbReference>
<dbReference type="OrthoDB" id="268400at2759"/>
<feature type="transmembrane region" description="Helical" evidence="6">
    <location>
        <begin position="403"/>
        <end position="423"/>
    </location>
</feature>
<evidence type="ECO:0000313" key="8">
    <source>
        <dbReference type="Proteomes" id="UP000481858"/>
    </source>
</evidence>
<dbReference type="Proteomes" id="UP000481858">
    <property type="component" value="Unassembled WGS sequence"/>
</dbReference>
<keyword evidence="8" id="KW-1185">Reference proteome</keyword>
<gene>
    <name evidence="7" type="ORF">GQX73_g7745</name>
</gene>
<evidence type="ECO:0000313" key="7">
    <source>
        <dbReference type="EMBL" id="KAF2965859.1"/>
    </source>
</evidence>
<evidence type="ECO:0000256" key="3">
    <source>
        <dbReference type="ARBA" id="ARBA00022989"/>
    </source>
</evidence>
<dbReference type="GO" id="GO:0005886">
    <property type="term" value="C:plasma membrane"/>
    <property type="evidence" value="ECO:0007669"/>
    <property type="project" value="TreeGrafter"/>
</dbReference>
<feature type="transmembrane region" description="Helical" evidence="6">
    <location>
        <begin position="298"/>
        <end position="320"/>
    </location>
</feature>
<comment type="subcellular location">
    <subcellularLocation>
        <location evidence="1">Membrane</location>
        <topology evidence="1">Multi-pass membrane protein</topology>
    </subcellularLocation>
</comment>
<keyword evidence="3 6" id="KW-1133">Transmembrane helix</keyword>
<sequence>MANTSNQQPKTGLSLVHSHAHEGDIPGTVNVKAVDGDDTGYGQALFPVPAEDPNDPLQWPRFKKIMILIVICVYSFLGNSALLGVGPYLTLCVWAHIVVTGTAIFKIWEEAGYARVNFIAGLAGCSRATSFSGLMAARIVHCLGAGVCEALPVQLVNDIFFLHERGVQLGYYTFALCLAALATLPAAYMLPTKYSWRLFFYVILAFASALFILAFFFVEETSYQRNKHVDAAMSEDQDSANAKSSQDKPEAVGVERVPVIPPRRSFLSTLRPWGRIDSTVPFFTLLWRSMTYFLVPQVLWVITSFGIIIGLGGLAFNFVFPIKITSPPYNWPASLSGIHSVGSAIGFLLAVPFTPTSDMLAAYLTRRNNGIREAEMRLGVMLPAMIVGPVGLVVYGLTAQLNLHWIGYFLGAGMASWCGYFYYSFTLAYAVDSYNNNTSEMVMAMNIGIFLNSRYHGAKRSRWCCERYHQQPSERGQNSPQTALSITIRRTSTKYTIAKEEETDRREANGQELYFVSSRPCEMCSRPCTLMQIPQEKAAAKDKPNDQPDTTELGTSQADELKQIATDALVSMNEMVKPESA</sequence>
<feature type="transmembrane region" description="Helical" evidence="6">
    <location>
        <begin position="376"/>
        <end position="397"/>
    </location>
</feature>
<keyword evidence="4 6" id="KW-0472">Membrane</keyword>
<dbReference type="AlphaFoldDB" id="A0A7C8IX56"/>
<feature type="transmembrane region" description="Helical" evidence="6">
    <location>
        <begin position="65"/>
        <end position="82"/>
    </location>
</feature>
<evidence type="ECO:0008006" key="9">
    <source>
        <dbReference type="Google" id="ProtNLM"/>
    </source>
</evidence>
<evidence type="ECO:0000256" key="2">
    <source>
        <dbReference type="ARBA" id="ARBA00022692"/>
    </source>
</evidence>
<dbReference type="Pfam" id="PF07690">
    <property type="entry name" value="MFS_1"/>
    <property type="match status" value="1"/>
</dbReference>
<feature type="compositionally biased region" description="Polar residues" evidence="5">
    <location>
        <begin position="547"/>
        <end position="558"/>
    </location>
</feature>
<dbReference type="InParanoid" id="A0A7C8IX56"/>
<feature type="transmembrane region" description="Helical" evidence="6">
    <location>
        <begin position="169"/>
        <end position="190"/>
    </location>
</feature>
<evidence type="ECO:0000256" key="5">
    <source>
        <dbReference type="SAM" id="MobiDB-lite"/>
    </source>
</evidence>
<feature type="transmembrane region" description="Helical" evidence="6">
    <location>
        <begin position="340"/>
        <end position="364"/>
    </location>
</feature>
<feature type="transmembrane region" description="Helical" evidence="6">
    <location>
        <begin position="196"/>
        <end position="218"/>
    </location>
</feature>
<dbReference type="SUPFAM" id="SSF103473">
    <property type="entry name" value="MFS general substrate transporter"/>
    <property type="match status" value="1"/>
</dbReference>
<dbReference type="InterPro" id="IPR011701">
    <property type="entry name" value="MFS"/>
</dbReference>
<accession>A0A7C8IX56</accession>
<evidence type="ECO:0000256" key="6">
    <source>
        <dbReference type="SAM" id="Phobius"/>
    </source>
</evidence>
<name>A0A7C8IX56_9PEZI</name>
<dbReference type="GO" id="GO:0022857">
    <property type="term" value="F:transmembrane transporter activity"/>
    <property type="evidence" value="ECO:0007669"/>
    <property type="project" value="InterPro"/>
</dbReference>
<organism evidence="7 8">
    <name type="scientific">Xylaria multiplex</name>
    <dbReference type="NCBI Taxonomy" id="323545"/>
    <lineage>
        <taxon>Eukaryota</taxon>
        <taxon>Fungi</taxon>
        <taxon>Dikarya</taxon>
        <taxon>Ascomycota</taxon>
        <taxon>Pezizomycotina</taxon>
        <taxon>Sordariomycetes</taxon>
        <taxon>Xylariomycetidae</taxon>
        <taxon>Xylariales</taxon>
        <taxon>Xylariaceae</taxon>
        <taxon>Xylaria</taxon>
    </lineage>
</organism>
<feature type="region of interest" description="Disordered" evidence="5">
    <location>
        <begin position="536"/>
        <end position="560"/>
    </location>
</feature>